<feature type="signal peptide" evidence="2">
    <location>
        <begin position="1"/>
        <end position="20"/>
    </location>
</feature>
<gene>
    <name evidence="4" type="ORF">EHUX00137_LOCUS41868</name>
    <name evidence="5" type="ORF">EHUX00137_LOCUS41870</name>
    <name evidence="6" type="ORF">EHUX00137_LOCUS41871</name>
</gene>
<feature type="domain" description="Nucleotide-diphospho-sugar transferase" evidence="3">
    <location>
        <begin position="152"/>
        <end position="212"/>
    </location>
</feature>
<dbReference type="EMBL" id="HBIR01053723">
    <property type="protein sequence ID" value="CAE0590115.1"/>
    <property type="molecule type" value="Transcribed_RNA"/>
</dbReference>
<reference evidence="5" key="1">
    <citation type="submission" date="2021-01" db="EMBL/GenBank/DDBJ databases">
        <authorList>
            <person name="Corre E."/>
            <person name="Pelletier E."/>
            <person name="Niang G."/>
            <person name="Scheremetjew M."/>
            <person name="Finn R."/>
            <person name="Kale V."/>
            <person name="Holt S."/>
            <person name="Cochrane G."/>
            <person name="Meng A."/>
            <person name="Brown T."/>
            <person name="Cohen L."/>
        </authorList>
    </citation>
    <scope>NUCLEOTIDE SEQUENCE</scope>
    <source>
        <strain evidence="5">379</strain>
    </source>
</reference>
<dbReference type="EMBL" id="HBIR01053720">
    <property type="protein sequence ID" value="CAE0590109.1"/>
    <property type="molecule type" value="Transcribed_RNA"/>
</dbReference>
<feature type="compositionally biased region" description="Low complexity" evidence="1">
    <location>
        <begin position="403"/>
        <end position="415"/>
    </location>
</feature>
<evidence type="ECO:0000313" key="5">
    <source>
        <dbReference type="EMBL" id="CAE0590113.1"/>
    </source>
</evidence>
<protein>
    <recommendedName>
        <fullName evidence="3">Nucleotide-diphospho-sugar transferase domain-containing protein</fullName>
    </recommendedName>
</protein>
<keyword evidence="2" id="KW-0732">Signal</keyword>
<evidence type="ECO:0000313" key="6">
    <source>
        <dbReference type="EMBL" id="CAE0590115.1"/>
    </source>
</evidence>
<organism evidence="5">
    <name type="scientific">Emiliania huxleyi</name>
    <name type="common">Coccolithophore</name>
    <name type="synonym">Pontosphaera huxleyi</name>
    <dbReference type="NCBI Taxonomy" id="2903"/>
    <lineage>
        <taxon>Eukaryota</taxon>
        <taxon>Haptista</taxon>
        <taxon>Haptophyta</taxon>
        <taxon>Prymnesiophyceae</taxon>
        <taxon>Isochrysidales</taxon>
        <taxon>Noelaerhabdaceae</taxon>
        <taxon>Emiliania</taxon>
    </lineage>
</organism>
<dbReference type="Pfam" id="PF03407">
    <property type="entry name" value="Nucleotid_trans"/>
    <property type="match status" value="1"/>
</dbReference>
<evidence type="ECO:0000259" key="3">
    <source>
        <dbReference type="Pfam" id="PF03407"/>
    </source>
</evidence>
<feature type="region of interest" description="Disordered" evidence="1">
    <location>
        <begin position="14"/>
        <end position="42"/>
    </location>
</feature>
<evidence type="ECO:0000256" key="2">
    <source>
        <dbReference type="SAM" id="SignalP"/>
    </source>
</evidence>
<feature type="region of interest" description="Disordered" evidence="1">
    <location>
        <begin position="395"/>
        <end position="495"/>
    </location>
</feature>
<evidence type="ECO:0000313" key="4">
    <source>
        <dbReference type="EMBL" id="CAE0590109.1"/>
    </source>
</evidence>
<sequence>MSLLTALVALAADPVPPSSSSGPGPGGASARHHHNQGQPFTGWPLGDLEAPGALLAAAASLARRAANGDKELIFMATGSDANSLSVTNNSLVTLATLGLRRHVMLLADGWQTCEVLRAVLYGPCFWSSRMLRRQPADSITLRKFWDFRFRFYYIKKKYMALLVEGGYAVLQADTDTVWMHDPFRMLRLMRDASLVIMRDVGIANAGVVYARPGSMSALRLLDEVAWRVQLLQNHPEIVARIVPFARPPYYANSDDQSLLNDAIVSAVLRNRTFLGSTARYEGRNKYNPAGPDWASQPEAQAHKEQLRAMWKLQKRSSVVCPWAGAVGPSSRASYVRLPIRGGDAVALAPRSLFAHLPYSAGNAITHLTAARGFAAKVATLRKMAKWDPLGSQVDAPAKVDPGAAEAEQAADAAAAGKWEKNAQEKRNATRLRERIIQREKRNAHTPSRPVGESKRLAHHAKQHKESQLTETPPVGAGGKAGGKKSRGGGGRRMLH</sequence>
<dbReference type="InterPro" id="IPR005069">
    <property type="entry name" value="Nucl-diP-sugar_transferase"/>
</dbReference>
<dbReference type="AlphaFoldDB" id="A0A6V2XAW6"/>
<proteinExistence type="predicted"/>
<feature type="compositionally biased region" description="Basic and acidic residues" evidence="1">
    <location>
        <begin position="417"/>
        <end position="442"/>
    </location>
</feature>
<evidence type="ECO:0000256" key="1">
    <source>
        <dbReference type="SAM" id="MobiDB-lite"/>
    </source>
</evidence>
<dbReference type="EMBL" id="HBIR01053722">
    <property type="protein sequence ID" value="CAE0590113.1"/>
    <property type="molecule type" value="Transcribed_RNA"/>
</dbReference>
<feature type="chain" id="PRO_5035586463" description="Nucleotide-diphospho-sugar transferase domain-containing protein" evidence="2">
    <location>
        <begin position="21"/>
        <end position="495"/>
    </location>
</feature>
<accession>A0A6V2XAW6</accession>
<name>A0A6V2XAW6_EMIHU</name>